<dbReference type="AlphaFoldDB" id="A0AAV0MIY2"/>
<organism evidence="2 3">
    <name type="scientific">Linum tenue</name>
    <dbReference type="NCBI Taxonomy" id="586396"/>
    <lineage>
        <taxon>Eukaryota</taxon>
        <taxon>Viridiplantae</taxon>
        <taxon>Streptophyta</taxon>
        <taxon>Embryophyta</taxon>
        <taxon>Tracheophyta</taxon>
        <taxon>Spermatophyta</taxon>
        <taxon>Magnoliopsida</taxon>
        <taxon>eudicotyledons</taxon>
        <taxon>Gunneridae</taxon>
        <taxon>Pentapetalae</taxon>
        <taxon>rosids</taxon>
        <taxon>fabids</taxon>
        <taxon>Malpighiales</taxon>
        <taxon>Linaceae</taxon>
        <taxon>Linum</taxon>
    </lineage>
</organism>
<feature type="compositionally biased region" description="Low complexity" evidence="1">
    <location>
        <begin position="20"/>
        <end position="29"/>
    </location>
</feature>
<evidence type="ECO:0000313" key="2">
    <source>
        <dbReference type="EMBL" id="CAI0446073.1"/>
    </source>
</evidence>
<dbReference type="EMBL" id="CAMGYJ010000007">
    <property type="protein sequence ID" value="CAI0446073.1"/>
    <property type="molecule type" value="Genomic_DNA"/>
</dbReference>
<dbReference type="Proteomes" id="UP001154282">
    <property type="component" value="Unassembled WGS sequence"/>
</dbReference>
<feature type="region of interest" description="Disordered" evidence="1">
    <location>
        <begin position="1"/>
        <end position="112"/>
    </location>
</feature>
<feature type="compositionally biased region" description="Basic residues" evidence="1">
    <location>
        <begin position="101"/>
        <end position="112"/>
    </location>
</feature>
<feature type="compositionally biased region" description="Low complexity" evidence="1">
    <location>
        <begin position="48"/>
        <end position="66"/>
    </location>
</feature>
<feature type="compositionally biased region" description="Polar residues" evidence="1">
    <location>
        <begin position="72"/>
        <end position="85"/>
    </location>
</feature>
<accession>A0AAV0MIY2</accession>
<evidence type="ECO:0000256" key="1">
    <source>
        <dbReference type="SAM" id="MobiDB-lite"/>
    </source>
</evidence>
<evidence type="ECO:0000313" key="3">
    <source>
        <dbReference type="Proteomes" id="UP001154282"/>
    </source>
</evidence>
<name>A0AAV0MIY2_9ROSI</name>
<gene>
    <name evidence="2" type="ORF">LITE_LOCUS28864</name>
</gene>
<proteinExistence type="predicted"/>
<feature type="non-terminal residue" evidence="2">
    <location>
        <position position="1"/>
    </location>
</feature>
<protein>
    <submittedName>
        <fullName evidence="2">Uncharacterized protein</fullName>
    </submittedName>
</protein>
<sequence length="112" mass="11953">GHNKSFHSKGKKGENSATKGSTPPTGSTGFVLQWMPDGSTRTRPLHPSSPSETTSFPSQQSSQSFTLGSLPPRQSSQSFMQSEGQASRFAQGEGRQSKLPVRGKKSKGKGKM</sequence>
<keyword evidence="3" id="KW-1185">Reference proteome</keyword>
<reference evidence="2" key="1">
    <citation type="submission" date="2022-08" db="EMBL/GenBank/DDBJ databases">
        <authorList>
            <person name="Gutierrez-Valencia J."/>
        </authorList>
    </citation>
    <scope>NUCLEOTIDE SEQUENCE</scope>
</reference>
<feature type="compositionally biased region" description="Basic residues" evidence="1">
    <location>
        <begin position="1"/>
        <end position="10"/>
    </location>
</feature>
<comment type="caution">
    <text evidence="2">The sequence shown here is derived from an EMBL/GenBank/DDBJ whole genome shotgun (WGS) entry which is preliminary data.</text>
</comment>